<evidence type="ECO:0000259" key="6">
    <source>
        <dbReference type="Pfam" id="PF02465"/>
    </source>
</evidence>
<accession>A0A4T1ZXR1</accession>
<dbReference type="GO" id="GO:0005576">
    <property type="term" value="C:extracellular region"/>
    <property type="evidence" value="ECO:0007669"/>
    <property type="project" value="UniProtKB-SubCell"/>
</dbReference>
<evidence type="ECO:0000256" key="1">
    <source>
        <dbReference type="ARBA" id="ARBA00009764"/>
    </source>
</evidence>
<comment type="similarity">
    <text evidence="1 5">Belongs to the FliD family.</text>
</comment>
<dbReference type="GO" id="GO:0009424">
    <property type="term" value="C:bacterial-type flagellum hook"/>
    <property type="evidence" value="ECO:0007669"/>
    <property type="project" value="UniProtKB-UniRule"/>
</dbReference>
<keyword evidence="8" id="KW-0282">Flagellum</keyword>
<comment type="function">
    <text evidence="5">Required for morphogenesis and for the elongation of the flagellar filament by facilitating polymerization of the flagellin monomers at the tip of growing filament. Forms a capping structure, which prevents flagellin subunits (transported through the central channel of the flagellum) from leaking out without polymerization at the distal end.</text>
</comment>
<gene>
    <name evidence="8" type="ORF">D8779_00755</name>
</gene>
<keyword evidence="9" id="KW-1185">Reference proteome</keyword>
<dbReference type="Pfam" id="PF02465">
    <property type="entry name" value="FliD_N"/>
    <property type="match status" value="1"/>
</dbReference>
<evidence type="ECO:0000313" key="8">
    <source>
        <dbReference type="EMBL" id="TIH09285.1"/>
    </source>
</evidence>
<dbReference type="Pfam" id="PF07195">
    <property type="entry name" value="FliD_C"/>
    <property type="match status" value="1"/>
</dbReference>
<dbReference type="RefSeq" id="WP_136662569.1">
    <property type="nucleotide sequence ID" value="NZ_RFLV01000001.1"/>
</dbReference>
<dbReference type="OrthoDB" id="9810816at2"/>
<keyword evidence="3" id="KW-0175">Coiled coil</keyword>
<proteinExistence type="inferred from homology"/>
<dbReference type="EMBL" id="RFLV01000001">
    <property type="protein sequence ID" value="TIH09285.1"/>
    <property type="molecule type" value="Genomic_DNA"/>
</dbReference>
<dbReference type="InterPro" id="IPR010809">
    <property type="entry name" value="FliD_C"/>
</dbReference>
<reference evidence="8 9" key="1">
    <citation type="submission" date="2018-10" db="EMBL/GenBank/DDBJ databases">
        <title>Pseudomonas leptonychotis sp. nov., isolated from Weddell seals in Antarctica.</title>
        <authorList>
            <person name="Novakova D."/>
            <person name="Svec P."/>
            <person name="Kralova S."/>
            <person name="Kristofova L."/>
            <person name="Zeman M."/>
            <person name="Pantucek R."/>
            <person name="Maslanova I."/>
            <person name="Sedlacek I."/>
        </authorList>
    </citation>
    <scope>NUCLEOTIDE SEQUENCE [LARGE SCALE GENOMIC DNA]</scope>
    <source>
        <strain evidence="8 9">CCM 8849</strain>
    </source>
</reference>
<comment type="caution">
    <text evidence="8">The sequence shown here is derived from an EMBL/GenBank/DDBJ whole genome shotgun (WGS) entry which is preliminary data.</text>
</comment>
<evidence type="ECO:0000256" key="5">
    <source>
        <dbReference type="RuleBase" id="RU362066"/>
    </source>
</evidence>
<dbReference type="InterPro" id="IPR040026">
    <property type="entry name" value="FliD"/>
</dbReference>
<name>A0A4T1ZXR1_9PSED</name>
<evidence type="ECO:0000256" key="3">
    <source>
        <dbReference type="ARBA" id="ARBA00023054"/>
    </source>
</evidence>
<feature type="domain" description="Flagellar hook-associated protein 2 C-terminal" evidence="7">
    <location>
        <begin position="237"/>
        <end position="466"/>
    </location>
</feature>
<protein>
    <recommendedName>
        <fullName evidence="5">Flagellar hook-associated protein 2</fullName>
        <shortName evidence="5">HAP2</shortName>
    </recommendedName>
    <alternativeName>
        <fullName evidence="5">Flagellar cap protein</fullName>
    </alternativeName>
</protein>
<dbReference type="PANTHER" id="PTHR30288">
    <property type="entry name" value="FLAGELLAR CAP/ASSEMBLY PROTEIN FLID"/>
    <property type="match status" value="1"/>
</dbReference>
<keyword evidence="4 5" id="KW-0975">Bacterial flagellum</keyword>
<keyword evidence="8" id="KW-0966">Cell projection</keyword>
<feature type="domain" description="Flagellar hook-associated protein 2 N-terminal" evidence="6">
    <location>
        <begin position="9"/>
        <end position="105"/>
    </location>
</feature>
<dbReference type="PANTHER" id="PTHR30288:SF0">
    <property type="entry name" value="FLAGELLAR HOOK-ASSOCIATED PROTEIN 2"/>
    <property type="match status" value="1"/>
</dbReference>
<evidence type="ECO:0000256" key="4">
    <source>
        <dbReference type="ARBA" id="ARBA00023143"/>
    </source>
</evidence>
<keyword evidence="5" id="KW-0964">Secreted</keyword>
<sequence>MVGITGIGSGIDIDSIVTAMVNAERAPKTNQLDRLEKTTVARISAMGSLTSALNTFKTAVDSLNKTSLFESRTASSSNTSALKVTAATTAPAGNYNVQVKQLATSSKVALQSVAGGNTATFNSGSLTISAGSSSFDVDITASNNTLAGMRDAINEAGKSSGVSATIITDDSGSRLVLSSTKSGAGNDIQVVASEDNVTTGANALTSQALVPTVDPGNADAFIKPDSTTGAGGVITKAQSAKLSIDGLDLVRDTNRIADALEGVTLDLTAAQSSTDLADGKTISVTVGVDKSSVKSNLQKFVDAYNALISTTSQLTAVVPVDGGNPVTGPLLGDSSIRNVLSSLRNEMVKMTGEDGVRALADLGITTEKDGKLKLDDTKLTKALESNFDQVAGYLAGDNGLMGRLSKSVGAYVGTTGVLKQRTDALQVTKKGVDEQRKVLAIRVESLQTRLYAQYNAMDSLVGRLQKTSESLANQLASLPGFVRKDK</sequence>
<organism evidence="8 9">
    <name type="scientific">Pseudomonas leptonychotis</name>
    <dbReference type="NCBI Taxonomy" id="2448482"/>
    <lineage>
        <taxon>Bacteria</taxon>
        <taxon>Pseudomonadati</taxon>
        <taxon>Pseudomonadota</taxon>
        <taxon>Gammaproteobacteria</taxon>
        <taxon>Pseudomonadales</taxon>
        <taxon>Pseudomonadaceae</taxon>
        <taxon>Pseudomonas</taxon>
    </lineage>
</organism>
<comment type="subunit">
    <text evidence="2 5">Homopentamer.</text>
</comment>
<comment type="subcellular location">
    <subcellularLocation>
        <location evidence="5">Secreted</location>
    </subcellularLocation>
    <subcellularLocation>
        <location evidence="5">Bacterial flagellum</location>
    </subcellularLocation>
</comment>
<dbReference type="Pfam" id="PF07196">
    <property type="entry name" value="Flagellin_IN"/>
    <property type="match status" value="1"/>
</dbReference>
<dbReference type="AlphaFoldDB" id="A0A4T1ZXR1"/>
<dbReference type="GO" id="GO:0071973">
    <property type="term" value="P:bacterial-type flagellum-dependent cell motility"/>
    <property type="evidence" value="ECO:0007669"/>
    <property type="project" value="TreeGrafter"/>
</dbReference>
<dbReference type="InterPro" id="IPR010810">
    <property type="entry name" value="Flagellin_hook_IN_motif"/>
</dbReference>
<dbReference type="InterPro" id="IPR003481">
    <property type="entry name" value="FliD_N"/>
</dbReference>
<dbReference type="Proteomes" id="UP000307541">
    <property type="component" value="Unassembled WGS sequence"/>
</dbReference>
<evidence type="ECO:0000256" key="2">
    <source>
        <dbReference type="ARBA" id="ARBA00011255"/>
    </source>
</evidence>
<keyword evidence="8" id="KW-0969">Cilium</keyword>
<dbReference type="GO" id="GO:0007155">
    <property type="term" value="P:cell adhesion"/>
    <property type="evidence" value="ECO:0007669"/>
    <property type="project" value="InterPro"/>
</dbReference>
<dbReference type="GO" id="GO:0009421">
    <property type="term" value="C:bacterial-type flagellum filament cap"/>
    <property type="evidence" value="ECO:0007669"/>
    <property type="project" value="InterPro"/>
</dbReference>
<evidence type="ECO:0000259" key="7">
    <source>
        <dbReference type="Pfam" id="PF07195"/>
    </source>
</evidence>
<evidence type="ECO:0000313" key="9">
    <source>
        <dbReference type="Proteomes" id="UP000307541"/>
    </source>
</evidence>